<keyword evidence="6" id="KW-0732">Signal</keyword>
<keyword evidence="4 5" id="KW-0720">Serine protease</keyword>
<dbReference type="InterPro" id="IPR015500">
    <property type="entry name" value="Peptidase_S8_subtilisin-rel"/>
</dbReference>
<comment type="similarity">
    <text evidence="1 5">Belongs to the peptidase S8 family.</text>
</comment>
<dbReference type="PROSITE" id="PS51892">
    <property type="entry name" value="SUBTILASE"/>
    <property type="match status" value="1"/>
</dbReference>
<keyword evidence="3 5" id="KW-0378">Hydrolase</keyword>
<evidence type="ECO:0000313" key="9">
    <source>
        <dbReference type="Proteomes" id="UP000737171"/>
    </source>
</evidence>
<evidence type="ECO:0000313" key="8">
    <source>
        <dbReference type="EMBL" id="NRF65834.1"/>
    </source>
</evidence>
<feature type="active site" description="Charge relay system" evidence="5">
    <location>
        <position position="367"/>
    </location>
</feature>
<dbReference type="Pfam" id="PF00082">
    <property type="entry name" value="Peptidase_S8"/>
    <property type="match status" value="1"/>
</dbReference>
<evidence type="ECO:0000256" key="2">
    <source>
        <dbReference type="ARBA" id="ARBA00022670"/>
    </source>
</evidence>
<dbReference type="InterPro" id="IPR000209">
    <property type="entry name" value="Peptidase_S8/S53_dom"/>
</dbReference>
<proteinExistence type="inferred from homology"/>
<dbReference type="InterPro" id="IPR036852">
    <property type="entry name" value="Peptidase_S8/S53_dom_sf"/>
</dbReference>
<organism evidence="8 9">
    <name type="scientific">Pseudaquabacterium terrae</name>
    <dbReference type="NCBI Taxonomy" id="2732868"/>
    <lineage>
        <taxon>Bacteria</taxon>
        <taxon>Pseudomonadati</taxon>
        <taxon>Pseudomonadota</taxon>
        <taxon>Betaproteobacteria</taxon>
        <taxon>Burkholderiales</taxon>
        <taxon>Sphaerotilaceae</taxon>
        <taxon>Pseudaquabacterium</taxon>
    </lineage>
</organism>
<dbReference type="SUPFAM" id="SSF52743">
    <property type="entry name" value="Subtilisin-like"/>
    <property type="match status" value="1"/>
</dbReference>
<dbReference type="InterPro" id="IPR006311">
    <property type="entry name" value="TAT_signal"/>
</dbReference>
<gene>
    <name evidence="8" type="ORF">HLB44_02420</name>
</gene>
<dbReference type="PANTHER" id="PTHR43806:SF11">
    <property type="entry name" value="CEREVISIN-RELATED"/>
    <property type="match status" value="1"/>
</dbReference>
<dbReference type="Gene3D" id="3.40.50.200">
    <property type="entry name" value="Peptidase S8/S53 domain"/>
    <property type="match status" value="1"/>
</dbReference>
<dbReference type="EMBL" id="JABRWJ010000001">
    <property type="protein sequence ID" value="NRF65834.1"/>
    <property type="molecule type" value="Genomic_DNA"/>
</dbReference>
<feature type="active site" description="Charge relay system" evidence="5">
    <location>
        <position position="181"/>
    </location>
</feature>
<comment type="caution">
    <text evidence="8">The sequence shown here is derived from an EMBL/GenBank/DDBJ whole genome shotgun (WGS) entry which is preliminary data.</text>
</comment>
<dbReference type="PRINTS" id="PR00723">
    <property type="entry name" value="SUBTILISIN"/>
</dbReference>
<protein>
    <submittedName>
        <fullName evidence="8">S8 family serine peptidase</fullName>
    </submittedName>
</protein>
<feature type="domain" description="Peptidase S8/S53" evidence="7">
    <location>
        <begin position="172"/>
        <end position="402"/>
    </location>
</feature>
<evidence type="ECO:0000256" key="4">
    <source>
        <dbReference type="ARBA" id="ARBA00022825"/>
    </source>
</evidence>
<evidence type="ECO:0000256" key="6">
    <source>
        <dbReference type="SAM" id="SignalP"/>
    </source>
</evidence>
<dbReference type="PROSITE" id="PS51318">
    <property type="entry name" value="TAT"/>
    <property type="match status" value="1"/>
</dbReference>
<dbReference type="Proteomes" id="UP000737171">
    <property type="component" value="Unassembled WGS sequence"/>
</dbReference>
<dbReference type="RefSeq" id="WP_173120229.1">
    <property type="nucleotide sequence ID" value="NZ_JABRWJ010000001.1"/>
</dbReference>
<name>A0ABX2EBQ5_9BURK</name>
<sequence>MSPLRRLLVALGALLAALALAPLRAQPEAADADAAMRGDSSRYILLAVDNPLYRVPGRAGSSLPGYTPPQRYVVGAQAAGALATLQREHGLQPAAAWPIPPLGLHCVVYQLPPGTSREALLRTLAADPRVRLAQPLQDFELLGASAYNDPYLPLQRGFAETGAAQAHRSSIGRDVAVAVIDTGADLAHPDLRGRVAAHRDLVAPGQPFDTDRHGIEVAGVIAAVANNGQGIVGIAPGARLELYKACWYPASPKAPAPAPARCNSFTLAKALAAVMESDARIVNLSLGGPADPLLEALLAQLLRQRRIVIAALPVSGRAEGFPAGVSGVLVVGNAGTMALPAGVLAAPGRDVLTLAPGGRYDFASGASIAAAHASGIAALLLALQPQLDAATLRELLATDAAASAPAPSINAEAALARLARRTP</sequence>
<keyword evidence="9" id="KW-1185">Reference proteome</keyword>
<evidence type="ECO:0000256" key="3">
    <source>
        <dbReference type="ARBA" id="ARBA00022801"/>
    </source>
</evidence>
<feature type="signal peptide" evidence="6">
    <location>
        <begin position="1"/>
        <end position="25"/>
    </location>
</feature>
<evidence type="ECO:0000256" key="1">
    <source>
        <dbReference type="ARBA" id="ARBA00011073"/>
    </source>
</evidence>
<dbReference type="InterPro" id="IPR050131">
    <property type="entry name" value="Peptidase_S8_subtilisin-like"/>
</dbReference>
<feature type="chain" id="PRO_5046522095" evidence="6">
    <location>
        <begin position="26"/>
        <end position="423"/>
    </location>
</feature>
<reference evidence="8 9" key="1">
    <citation type="submission" date="2020-05" db="EMBL/GenBank/DDBJ databases">
        <title>Aquincola sp. isolate from soil.</title>
        <authorList>
            <person name="Han J."/>
            <person name="Kim D.-U."/>
        </authorList>
    </citation>
    <scope>NUCLEOTIDE SEQUENCE [LARGE SCALE GENOMIC DNA]</scope>
    <source>
        <strain evidence="8 9">S2</strain>
    </source>
</reference>
<feature type="active site" description="Charge relay system" evidence="5">
    <location>
        <position position="213"/>
    </location>
</feature>
<evidence type="ECO:0000259" key="7">
    <source>
        <dbReference type="Pfam" id="PF00082"/>
    </source>
</evidence>
<keyword evidence="2 5" id="KW-0645">Protease</keyword>
<evidence type="ECO:0000256" key="5">
    <source>
        <dbReference type="PROSITE-ProRule" id="PRU01240"/>
    </source>
</evidence>
<accession>A0ABX2EBQ5</accession>
<dbReference type="PANTHER" id="PTHR43806">
    <property type="entry name" value="PEPTIDASE S8"/>
    <property type="match status" value="1"/>
</dbReference>